<dbReference type="EMBL" id="JAFNEN010000778">
    <property type="protein sequence ID" value="KAG8177468.1"/>
    <property type="molecule type" value="Genomic_DNA"/>
</dbReference>
<sequence>MSGVYIGVQARIKELNPLAEYAPCSAHSLNLIGSCAAESCTEGISFFGWLQSFFNFFSASTQRWAILQTNCTHKLQSLSKTRWSTRYDRVVRENTEGILESLNEISINCDEKPSTRNEANALRKKLNSMETTFMSILWSTILERFNKVNLKLQYETIELW</sequence>
<dbReference type="AlphaFoldDB" id="A0AAV6U0Z2"/>
<proteinExistence type="predicted"/>
<reference evidence="1 2" key="1">
    <citation type="journal article" date="2022" name="Nat. Ecol. Evol.">
        <title>A masculinizing supergene underlies an exaggerated male reproductive morph in a spider.</title>
        <authorList>
            <person name="Hendrickx F."/>
            <person name="De Corte Z."/>
            <person name="Sonet G."/>
            <person name="Van Belleghem S.M."/>
            <person name="Kostlbacher S."/>
            <person name="Vangestel C."/>
        </authorList>
    </citation>
    <scope>NUCLEOTIDE SEQUENCE [LARGE SCALE GENOMIC DNA]</scope>
    <source>
        <strain evidence="1">W744_W776</strain>
    </source>
</reference>
<dbReference type="Proteomes" id="UP000827092">
    <property type="component" value="Unassembled WGS sequence"/>
</dbReference>
<keyword evidence="2" id="KW-1185">Reference proteome</keyword>
<dbReference type="SUPFAM" id="SSF53098">
    <property type="entry name" value="Ribonuclease H-like"/>
    <property type="match status" value="1"/>
</dbReference>
<name>A0AAV6U0Z2_9ARAC</name>
<evidence type="ECO:0008006" key="3">
    <source>
        <dbReference type="Google" id="ProtNLM"/>
    </source>
</evidence>
<dbReference type="InterPro" id="IPR012337">
    <property type="entry name" value="RNaseH-like_sf"/>
</dbReference>
<comment type="caution">
    <text evidence="1">The sequence shown here is derived from an EMBL/GenBank/DDBJ whole genome shotgun (WGS) entry which is preliminary data.</text>
</comment>
<gene>
    <name evidence="1" type="ORF">JTE90_008652</name>
</gene>
<organism evidence="1 2">
    <name type="scientific">Oedothorax gibbosus</name>
    <dbReference type="NCBI Taxonomy" id="931172"/>
    <lineage>
        <taxon>Eukaryota</taxon>
        <taxon>Metazoa</taxon>
        <taxon>Ecdysozoa</taxon>
        <taxon>Arthropoda</taxon>
        <taxon>Chelicerata</taxon>
        <taxon>Arachnida</taxon>
        <taxon>Araneae</taxon>
        <taxon>Araneomorphae</taxon>
        <taxon>Entelegynae</taxon>
        <taxon>Araneoidea</taxon>
        <taxon>Linyphiidae</taxon>
        <taxon>Erigoninae</taxon>
        <taxon>Oedothorax</taxon>
    </lineage>
</organism>
<protein>
    <recommendedName>
        <fullName evidence="3">DUF4371 domain-containing protein</fullName>
    </recommendedName>
</protein>
<evidence type="ECO:0000313" key="2">
    <source>
        <dbReference type="Proteomes" id="UP000827092"/>
    </source>
</evidence>
<dbReference type="PANTHER" id="PTHR45749:SF23">
    <property type="entry name" value="ZINC FINGER MYM-TYPE PROTEIN 1-LIKE"/>
    <property type="match status" value="1"/>
</dbReference>
<dbReference type="PANTHER" id="PTHR45749">
    <property type="match status" value="1"/>
</dbReference>
<evidence type="ECO:0000313" key="1">
    <source>
        <dbReference type="EMBL" id="KAG8177468.1"/>
    </source>
</evidence>
<accession>A0AAV6U0Z2</accession>